<protein>
    <submittedName>
        <fullName evidence="6">Fumarate and nitrate reduction regulatory protein</fullName>
    </submittedName>
</protein>
<dbReference type="EMBL" id="CDOD01000017">
    <property type="protein sequence ID" value="CEN34972.1"/>
    <property type="molecule type" value="Genomic_DNA"/>
</dbReference>
<keyword evidence="1" id="KW-0805">Transcription regulation</keyword>
<dbReference type="InterPro" id="IPR014710">
    <property type="entry name" value="RmlC-like_jellyroll"/>
</dbReference>
<dbReference type="SMART" id="SM00100">
    <property type="entry name" value="cNMP"/>
    <property type="match status" value="1"/>
</dbReference>
<dbReference type="InterPro" id="IPR036390">
    <property type="entry name" value="WH_DNA-bd_sf"/>
</dbReference>
<dbReference type="SUPFAM" id="SSF46785">
    <property type="entry name" value="Winged helix' DNA-binding domain"/>
    <property type="match status" value="1"/>
</dbReference>
<proteinExistence type="predicted"/>
<dbReference type="Pfam" id="PF13545">
    <property type="entry name" value="HTH_Crp_2"/>
    <property type="match status" value="1"/>
</dbReference>
<dbReference type="Pfam" id="PF00027">
    <property type="entry name" value="cNMP_binding"/>
    <property type="match status" value="1"/>
</dbReference>
<dbReference type="GO" id="GO:0005829">
    <property type="term" value="C:cytosol"/>
    <property type="evidence" value="ECO:0007669"/>
    <property type="project" value="TreeGrafter"/>
</dbReference>
<sequence length="233" mass="26084">MGNQSDTNCEHCFVRHQKMLKTLSEGELRIISECKTASTIKKGKTIFEEGNVLAGVYCIKEGICKLSKLSSNGKSQIVRFVGKGDILGQRSVIACDPVNLSAVALTDMKVCFIPKEEVLNFFATNAGFSVEVFRNVCDELKKADNTIVDLAQKTVKQRLADTLIFLEDNFGTDEQGYINIQLSREEIGNMIGSATESLIRMLSEFSKNEWIETRVKKIKILDKKKLEKVSLFN</sequence>
<dbReference type="PROSITE" id="PS51063">
    <property type="entry name" value="HTH_CRP_2"/>
    <property type="match status" value="1"/>
</dbReference>
<dbReference type="InterPro" id="IPR012318">
    <property type="entry name" value="HTH_CRP"/>
</dbReference>
<dbReference type="InterPro" id="IPR050397">
    <property type="entry name" value="Env_Response_Regulators"/>
</dbReference>
<feature type="domain" description="HTH crp-type" evidence="5">
    <location>
        <begin position="153"/>
        <end position="224"/>
    </location>
</feature>
<keyword evidence="3" id="KW-0804">Transcription</keyword>
<organism evidence="6 7">
    <name type="scientific">Capnocytophaga cynodegmi</name>
    <dbReference type="NCBI Taxonomy" id="28189"/>
    <lineage>
        <taxon>Bacteria</taxon>
        <taxon>Pseudomonadati</taxon>
        <taxon>Bacteroidota</taxon>
        <taxon>Flavobacteriia</taxon>
        <taxon>Flavobacteriales</taxon>
        <taxon>Flavobacteriaceae</taxon>
        <taxon>Capnocytophaga</taxon>
    </lineage>
</organism>
<evidence type="ECO:0000259" key="5">
    <source>
        <dbReference type="PROSITE" id="PS51063"/>
    </source>
</evidence>
<dbReference type="Proteomes" id="UP000038055">
    <property type="component" value="Unassembled WGS sequence"/>
</dbReference>
<keyword evidence="7" id="KW-1185">Reference proteome</keyword>
<evidence type="ECO:0000259" key="4">
    <source>
        <dbReference type="PROSITE" id="PS50042"/>
    </source>
</evidence>
<dbReference type="InterPro" id="IPR000595">
    <property type="entry name" value="cNMP-bd_dom"/>
</dbReference>
<dbReference type="AlphaFoldDB" id="A0A0B7HAH9"/>
<evidence type="ECO:0000313" key="7">
    <source>
        <dbReference type="Proteomes" id="UP000038055"/>
    </source>
</evidence>
<dbReference type="SUPFAM" id="SSF51206">
    <property type="entry name" value="cAMP-binding domain-like"/>
    <property type="match status" value="1"/>
</dbReference>
<reference evidence="7" key="1">
    <citation type="submission" date="2015-01" db="EMBL/GenBank/DDBJ databases">
        <authorList>
            <person name="MANFREDI Pablo"/>
        </authorList>
    </citation>
    <scope>NUCLEOTIDE SEQUENCE [LARGE SCALE GENOMIC DNA]</scope>
    <source>
        <strain evidence="7">Ccyn2B</strain>
    </source>
</reference>
<dbReference type="Gene3D" id="2.60.120.10">
    <property type="entry name" value="Jelly Rolls"/>
    <property type="match status" value="1"/>
</dbReference>
<dbReference type="CDD" id="cd00038">
    <property type="entry name" value="CAP_ED"/>
    <property type="match status" value="1"/>
</dbReference>
<dbReference type="GO" id="GO:0003677">
    <property type="term" value="F:DNA binding"/>
    <property type="evidence" value="ECO:0007669"/>
    <property type="project" value="UniProtKB-KW"/>
</dbReference>
<dbReference type="STRING" id="28189.CCYN74_430051"/>
<dbReference type="PANTHER" id="PTHR24567">
    <property type="entry name" value="CRP FAMILY TRANSCRIPTIONAL REGULATORY PROTEIN"/>
    <property type="match status" value="1"/>
</dbReference>
<dbReference type="InterPro" id="IPR036388">
    <property type="entry name" value="WH-like_DNA-bd_sf"/>
</dbReference>
<feature type="domain" description="Cyclic nucleotide-binding" evidence="4">
    <location>
        <begin position="19"/>
        <end position="116"/>
    </location>
</feature>
<evidence type="ECO:0000256" key="3">
    <source>
        <dbReference type="ARBA" id="ARBA00023163"/>
    </source>
</evidence>
<name>A0A0B7HAH9_9FLAO</name>
<dbReference type="GO" id="GO:0003700">
    <property type="term" value="F:DNA-binding transcription factor activity"/>
    <property type="evidence" value="ECO:0007669"/>
    <property type="project" value="TreeGrafter"/>
</dbReference>
<dbReference type="Gene3D" id="1.10.10.10">
    <property type="entry name" value="Winged helix-like DNA-binding domain superfamily/Winged helix DNA-binding domain"/>
    <property type="match status" value="1"/>
</dbReference>
<evidence type="ECO:0000313" key="6">
    <source>
        <dbReference type="EMBL" id="CEN34972.1"/>
    </source>
</evidence>
<dbReference type="eggNOG" id="COG0664">
    <property type="taxonomic scope" value="Bacteria"/>
</dbReference>
<evidence type="ECO:0000256" key="2">
    <source>
        <dbReference type="ARBA" id="ARBA00023125"/>
    </source>
</evidence>
<dbReference type="PANTHER" id="PTHR24567:SF26">
    <property type="entry name" value="REGULATORY PROTEIN YEIL"/>
    <property type="match status" value="1"/>
</dbReference>
<evidence type="ECO:0000256" key="1">
    <source>
        <dbReference type="ARBA" id="ARBA00023015"/>
    </source>
</evidence>
<accession>A0A0B7HAH9</accession>
<keyword evidence="2" id="KW-0238">DNA-binding</keyword>
<dbReference type="InterPro" id="IPR018490">
    <property type="entry name" value="cNMP-bd_dom_sf"/>
</dbReference>
<gene>
    <name evidence="6" type="ORF">CCYN2B_240036</name>
</gene>
<dbReference type="SMART" id="SM00419">
    <property type="entry name" value="HTH_CRP"/>
    <property type="match status" value="1"/>
</dbReference>
<dbReference type="PROSITE" id="PS50042">
    <property type="entry name" value="CNMP_BINDING_3"/>
    <property type="match status" value="1"/>
</dbReference>